<feature type="transmembrane region" description="Helical" evidence="2">
    <location>
        <begin position="52"/>
        <end position="74"/>
    </location>
</feature>
<keyword evidence="2" id="KW-0812">Transmembrane</keyword>
<gene>
    <name evidence="3" type="ORF">BD626DRAFT_18712</name>
</gene>
<name>A0A550CYC9_9AGAR</name>
<feature type="transmembrane region" description="Helical" evidence="2">
    <location>
        <begin position="20"/>
        <end position="40"/>
    </location>
</feature>
<proteinExistence type="predicted"/>
<sequence>MSTTEGNSSSSVSSELSLGMVNWIEAAFYGIYATLFYQYMVSRFKHGIGTTVAARVYFAVTILMFLIGTAYSALSIYSTVVYSDADNLNNPSEMTSLATGMLAYIQMWLGDLLIAYRAHLVWDRNWRITALPWMLLLCTLVVLACAAGTGNIMEMSVALFLAVAQNIITTGLLVYRLVSQHTESVRAGLHRYSRRNGVLIRIAYIISESAAVYLTVLILYAVFFHIGHPAMSYMQVMLPSVTGIVLLTISARIAAMQTGSAGGSSLIWTPPSEWQTSVHIATGPLDSNSREDTILEEAERYIETRYPGIWIKEDSRRGSPAPSQGPDLLPMGAMQQSQYG</sequence>
<dbReference type="STRING" id="97359.A0A550CYC9"/>
<keyword evidence="4" id="KW-1185">Reference proteome</keyword>
<protein>
    <submittedName>
        <fullName evidence="3">Uncharacterized protein</fullName>
    </submittedName>
</protein>
<keyword evidence="2" id="KW-0472">Membrane</keyword>
<evidence type="ECO:0000256" key="1">
    <source>
        <dbReference type="SAM" id="MobiDB-lite"/>
    </source>
</evidence>
<feature type="transmembrane region" description="Helical" evidence="2">
    <location>
        <begin position="128"/>
        <end position="149"/>
    </location>
</feature>
<accession>A0A550CYC9</accession>
<dbReference type="Proteomes" id="UP000320762">
    <property type="component" value="Unassembled WGS sequence"/>
</dbReference>
<feature type="transmembrane region" description="Helical" evidence="2">
    <location>
        <begin position="94"/>
        <end position="116"/>
    </location>
</feature>
<dbReference type="OrthoDB" id="3346544at2759"/>
<evidence type="ECO:0000313" key="4">
    <source>
        <dbReference type="Proteomes" id="UP000320762"/>
    </source>
</evidence>
<feature type="transmembrane region" description="Helical" evidence="2">
    <location>
        <begin position="236"/>
        <end position="255"/>
    </location>
</feature>
<evidence type="ECO:0000256" key="2">
    <source>
        <dbReference type="SAM" id="Phobius"/>
    </source>
</evidence>
<feature type="transmembrane region" description="Helical" evidence="2">
    <location>
        <begin position="155"/>
        <end position="178"/>
    </location>
</feature>
<dbReference type="AlphaFoldDB" id="A0A550CYC9"/>
<keyword evidence="2" id="KW-1133">Transmembrane helix</keyword>
<feature type="transmembrane region" description="Helical" evidence="2">
    <location>
        <begin position="198"/>
        <end position="224"/>
    </location>
</feature>
<comment type="caution">
    <text evidence="3">The sequence shown here is derived from an EMBL/GenBank/DDBJ whole genome shotgun (WGS) entry which is preliminary data.</text>
</comment>
<organism evidence="3 4">
    <name type="scientific">Schizophyllum amplum</name>
    <dbReference type="NCBI Taxonomy" id="97359"/>
    <lineage>
        <taxon>Eukaryota</taxon>
        <taxon>Fungi</taxon>
        <taxon>Dikarya</taxon>
        <taxon>Basidiomycota</taxon>
        <taxon>Agaricomycotina</taxon>
        <taxon>Agaricomycetes</taxon>
        <taxon>Agaricomycetidae</taxon>
        <taxon>Agaricales</taxon>
        <taxon>Schizophyllaceae</taxon>
        <taxon>Schizophyllum</taxon>
    </lineage>
</organism>
<dbReference type="EMBL" id="VDMD01000001">
    <property type="protein sequence ID" value="TRM69805.1"/>
    <property type="molecule type" value="Genomic_DNA"/>
</dbReference>
<reference evidence="3 4" key="1">
    <citation type="journal article" date="2019" name="New Phytol.">
        <title>Comparative genomics reveals unique wood-decay strategies and fruiting body development in the Schizophyllaceae.</title>
        <authorList>
            <person name="Almasi E."/>
            <person name="Sahu N."/>
            <person name="Krizsan K."/>
            <person name="Balint B."/>
            <person name="Kovacs G.M."/>
            <person name="Kiss B."/>
            <person name="Cseklye J."/>
            <person name="Drula E."/>
            <person name="Henrissat B."/>
            <person name="Nagy I."/>
            <person name="Chovatia M."/>
            <person name="Adam C."/>
            <person name="LaButti K."/>
            <person name="Lipzen A."/>
            <person name="Riley R."/>
            <person name="Grigoriev I.V."/>
            <person name="Nagy L.G."/>
        </authorList>
    </citation>
    <scope>NUCLEOTIDE SEQUENCE [LARGE SCALE GENOMIC DNA]</scope>
    <source>
        <strain evidence="3 4">NL-1724</strain>
    </source>
</reference>
<evidence type="ECO:0000313" key="3">
    <source>
        <dbReference type="EMBL" id="TRM69805.1"/>
    </source>
</evidence>
<feature type="region of interest" description="Disordered" evidence="1">
    <location>
        <begin position="313"/>
        <end position="340"/>
    </location>
</feature>